<gene>
    <name evidence="4" type="ORF">V1351_10090</name>
</gene>
<name>A0ABZ2ME19_9MICO</name>
<dbReference type="PANTHER" id="PTHR43877:SF2">
    <property type="entry name" value="AMINOALKYLPHOSPHONATE N-ACETYLTRANSFERASE-RELATED"/>
    <property type="match status" value="1"/>
</dbReference>
<dbReference type="EMBL" id="CP144913">
    <property type="protein sequence ID" value="WXB75306.1"/>
    <property type="molecule type" value="Genomic_DNA"/>
</dbReference>
<dbReference type="InterPro" id="IPR050832">
    <property type="entry name" value="Bact_Acetyltransf"/>
</dbReference>
<dbReference type="Gene3D" id="3.40.630.30">
    <property type="match status" value="2"/>
</dbReference>
<accession>A0ABZ2ME19</accession>
<organism evidence="4 5">
    <name type="scientific">Janibacter alittae</name>
    <dbReference type="NCBI Taxonomy" id="3115209"/>
    <lineage>
        <taxon>Bacteria</taxon>
        <taxon>Bacillati</taxon>
        <taxon>Actinomycetota</taxon>
        <taxon>Actinomycetes</taxon>
        <taxon>Micrococcales</taxon>
        <taxon>Intrasporangiaceae</taxon>
        <taxon>Janibacter</taxon>
    </lineage>
</organism>
<dbReference type="PANTHER" id="PTHR43877">
    <property type="entry name" value="AMINOALKYLPHOSPHONATE N-ACETYLTRANSFERASE-RELATED-RELATED"/>
    <property type="match status" value="1"/>
</dbReference>
<dbReference type="RefSeq" id="WP_338748018.1">
    <property type="nucleotide sequence ID" value="NZ_CP144913.1"/>
</dbReference>
<protein>
    <submittedName>
        <fullName evidence="4">GNAT family N-acetyltransferase</fullName>
    </submittedName>
</protein>
<evidence type="ECO:0000313" key="5">
    <source>
        <dbReference type="Proteomes" id="UP001382727"/>
    </source>
</evidence>
<dbReference type="InterPro" id="IPR016181">
    <property type="entry name" value="Acyl_CoA_acyltransferase"/>
</dbReference>
<keyword evidence="1" id="KW-0808">Transferase</keyword>
<dbReference type="InterPro" id="IPR000182">
    <property type="entry name" value="GNAT_dom"/>
</dbReference>
<evidence type="ECO:0000256" key="1">
    <source>
        <dbReference type="ARBA" id="ARBA00022679"/>
    </source>
</evidence>
<evidence type="ECO:0000256" key="2">
    <source>
        <dbReference type="ARBA" id="ARBA00023315"/>
    </source>
</evidence>
<reference evidence="4 5" key="1">
    <citation type="submission" date="2024-02" db="EMBL/GenBank/DDBJ databases">
        <title>Janibacter sp. nov., isolated from gut of marine sandworm.</title>
        <authorList>
            <person name="Kim B."/>
            <person name="Jun M.O."/>
            <person name="Shin N.-R."/>
        </authorList>
    </citation>
    <scope>NUCLEOTIDE SEQUENCE [LARGE SCALE GENOMIC DNA]</scope>
    <source>
        <strain evidence="4 5">A1S7</strain>
    </source>
</reference>
<dbReference type="PROSITE" id="PS51186">
    <property type="entry name" value="GNAT"/>
    <property type="match status" value="1"/>
</dbReference>
<evidence type="ECO:0000259" key="3">
    <source>
        <dbReference type="PROSITE" id="PS51186"/>
    </source>
</evidence>
<sequence>MSYPRFTTDGHGCSTPRAIITDAITMHPPVDADASLVAELMGVPAEAERPAQIVAVWQEHWDEHGYGTWIIRESGGDAVGFVGLRAHAEFIRLTLRTAERAANEALEVRALRLASAHAIEWLPDLPIRMRVAPEDAATRSTLESAGMAHVADLDHTTDEGDWQVLELPYVRVAERIPSRAGEAMLAMWVEVNDAGGAVGFLPGASAEEVAPVLDGYASRMQAGGTACVSLNSPVGDLLGFGFLVGSTGPLTRHGATLERIMTDPATRGTNHGALLMAGLHRAARERGVELVTLDYRGGTGLGEFYTRYGYTEVGRVPGALRVAAGDDRDGVIMARSL</sequence>
<dbReference type="SUPFAM" id="SSF55729">
    <property type="entry name" value="Acyl-CoA N-acyltransferases (Nat)"/>
    <property type="match status" value="2"/>
</dbReference>
<dbReference type="CDD" id="cd04301">
    <property type="entry name" value="NAT_SF"/>
    <property type="match status" value="1"/>
</dbReference>
<proteinExistence type="predicted"/>
<keyword evidence="5" id="KW-1185">Reference proteome</keyword>
<keyword evidence="2" id="KW-0012">Acyltransferase</keyword>
<evidence type="ECO:0000313" key="4">
    <source>
        <dbReference type="EMBL" id="WXB75306.1"/>
    </source>
</evidence>
<dbReference type="Proteomes" id="UP001382727">
    <property type="component" value="Chromosome"/>
</dbReference>
<feature type="domain" description="N-acetyltransferase" evidence="3">
    <location>
        <begin position="235"/>
        <end position="337"/>
    </location>
</feature>